<dbReference type="GO" id="GO:0051604">
    <property type="term" value="P:protein maturation"/>
    <property type="evidence" value="ECO:0007669"/>
    <property type="project" value="UniProtKB-UniRule"/>
</dbReference>
<dbReference type="InterPro" id="IPR024687">
    <property type="entry name" value="MMS19_C"/>
</dbReference>
<dbReference type="PANTHER" id="PTHR12891">
    <property type="entry name" value="DNA REPAIR/TRANSCRIPTION PROTEIN MET18/MMS19"/>
    <property type="match status" value="1"/>
</dbReference>
<comment type="subcellular location">
    <subcellularLocation>
        <location evidence="1 5">Nucleus</location>
    </subcellularLocation>
</comment>
<dbReference type="Proteomes" id="UP000780801">
    <property type="component" value="Unassembled WGS sequence"/>
</dbReference>
<dbReference type="InterPro" id="IPR029240">
    <property type="entry name" value="MMS19_N"/>
</dbReference>
<dbReference type="SUPFAM" id="SSF48371">
    <property type="entry name" value="ARM repeat"/>
    <property type="match status" value="1"/>
</dbReference>
<keyword evidence="9" id="KW-1185">Reference proteome</keyword>
<protein>
    <recommendedName>
        <fullName evidence="5">MMS19 nucleotide excision repair protein</fullName>
    </recommendedName>
</protein>
<dbReference type="Gene3D" id="1.25.10.10">
    <property type="entry name" value="Leucine-rich Repeat Variant"/>
    <property type="match status" value="2"/>
</dbReference>
<proteinExistence type="inferred from homology"/>
<dbReference type="Pfam" id="PF14500">
    <property type="entry name" value="MMS19_N"/>
    <property type="match status" value="1"/>
</dbReference>
<dbReference type="OrthoDB" id="342900at2759"/>
<evidence type="ECO:0000259" key="6">
    <source>
        <dbReference type="Pfam" id="PF12460"/>
    </source>
</evidence>
<evidence type="ECO:0000256" key="1">
    <source>
        <dbReference type="ARBA" id="ARBA00004123"/>
    </source>
</evidence>
<evidence type="ECO:0000259" key="7">
    <source>
        <dbReference type="Pfam" id="PF14500"/>
    </source>
</evidence>
<evidence type="ECO:0000256" key="2">
    <source>
        <dbReference type="ARBA" id="ARBA00009340"/>
    </source>
</evidence>
<accession>A0A9P6FY49</accession>
<feature type="domain" description="MMS19 N-terminal" evidence="7">
    <location>
        <begin position="1"/>
        <end position="119"/>
    </location>
</feature>
<dbReference type="InterPro" id="IPR011989">
    <property type="entry name" value="ARM-like"/>
</dbReference>
<sequence>MLVFSLIKGIIQEFDIARHVEDLFEVTFCYFPITFTPQPFDPRIVTTEQLKAGLNECLSATPYFAKFALPLLLEKLSSNSILAKKDAMETITACCPSYGSSFMPYSEEIWTALRNEIFNESSDELAQIALKMLRAVTTELSMCVSIGGLEDAVEQFLKPIVAECIEYIQSPDLKHARMSGMVLMTCAVASGYPSCLDDVDFVTPLLGYKNEFIELFTGAIMSNECRTLRLAGIHGVMGFIVLRKIITEADVTLGVQYLVSVALEDPDTEIREAAIDMLGSLALVFPGIIRKHVLPRFIRILPASSKMNQGSGSVDEDHLLSPEYVLYALARIGVEPTLSELVVPQVLINIDSICTGKTQFTSAEILYTMALLEAIVRLLRAKATLRHADIPGYLDHLVPHLLGMSIYPTVNEADSSSHPMTSKEALETIAEIIRIVMVQSNASEQNTFVNAIFHLFALGNLSILATYKPEYEQIPFTPLHSDSRLSQQNTALLFGVVVETCRQETTLAVDNLQEFTATMAEMALRTSNPTQQLAMVRAVATIFNKYNKRDALEPLLSKTLMPRLHEILISRQRENTAPTPTPASTPPVISSESALLMYIWITKALVLSAHALSLTLLDELLTLFSDRALGTIAANGFGVIAGDQPGILNKETFAVVRPLHKQRFVNHCVPLMLNGVQMPGEETPTRCNFLIALSHLLQNSSKQVLQAELATTHFLPVLLRSLSSNPGEIFASLALGTVFNLSCGSPELVKEHLPALVPLLLQFMCLDHEGINPIQIRVDALKCLSLLPTIISWKELEPYYAQVDKELSRVLDDHKRMVRREAVECRDQWSKIA</sequence>
<dbReference type="InterPro" id="IPR016024">
    <property type="entry name" value="ARM-type_fold"/>
</dbReference>
<evidence type="ECO:0000313" key="9">
    <source>
        <dbReference type="Proteomes" id="UP000780801"/>
    </source>
</evidence>
<dbReference type="PANTHER" id="PTHR12891:SF0">
    <property type="entry name" value="MMS19 NUCLEOTIDE EXCISION REPAIR PROTEIN HOMOLOG"/>
    <property type="match status" value="1"/>
</dbReference>
<dbReference type="InterPro" id="IPR039920">
    <property type="entry name" value="MMS19"/>
</dbReference>
<evidence type="ECO:0000256" key="4">
    <source>
        <dbReference type="ARBA" id="ARBA00023242"/>
    </source>
</evidence>
<name>A0A9P6FY49_9FUNG</name>
<dbReference type="GO" id="GO:0005634">
    <property type="term" value="C:nucleus"/>
    <property type="evidence" value="ECO:0007669"/>
    <property type="project" value="UniProtKB-SubCell"/>
</dbReference>
<dbReference type="EMBL" id="JAABOA010000903">
    <property type="protein sequence ID" value="KAF9582846.1"/>
    <property type="molecule type" value="Genomic_DNA"/>
</dbReference>
<dbReference type="Pfam" id="PF12460">
    <property type="entry name" value="MMS19_C"/>
    <property type="match status" value="1"/>
</dbReference>
<keyword evidence="5" id="KW-0227">DNA damage</keyword>
<comment type="function">
    <text evidence="5">Key component of the cytosolic iron-sulfur protein assembly (CIA) complex, a multiprotein complex that mediates the incorporation of iron-sulfur cluster into apoproteins specifically involved in DNA metabolism and genomic integrity. In the CIA complex, MMS19 acts as an adapter between early-acting CIA components and a subset of cellular target iron-sulfur proteins.</text>
</comment>
<keyword evidence="5" id="KW-0234">DNA repair</keyword>
<evidence type="ECO:0000256" key="5">
    <source>
        <dbReference type="RuleBase" id="RU367072"/>
    </source>
</evidence>
<feature type="domain" description="MMS19 C-terminal" evidence="6">
    <location>
        <begin position="325"/>
        <end position="788"/>
    </location>
</feature>
<comment type="similarity">
    <text evidence="2 5">Belongs to the MET18/MMS19 family.</text>
</comment>
<organism evidence="8 9">
    <name type="scientific">Lunasporangiospora selenospora</name>
    <dbReference type="NCBI Taxonomy" id="979761"/>
    <lineage>
        <taxon>Eukaryota</taxon>
        <taxon>Fungi</taxon>
        <taxon>Fungi incertae sedis</taxon>
        <taxon>Mucoromycota</taxon>
        <taxon>Mortierellomycotina</taxon>
        <taxon>Mortierellomycetes</taxon>
        <taxon>Mortierellales</taxon>
        <taxon>Mortierellaceae</taxon>
        <taxon>Lunasporangiospora</taxon>
    </lineage>
</organism>
<keyword evidence="4 5" id="KW-0539">Nucleus</keyword>
<dbReference type="GO" id="GO:0097361">
    <property type="term" value="C:cytosolic [4Fe-4S] assembly targeting complex"/>
    <property type="evidence" value="ECO:0007669"/>
    <property type="project" value="UniProtKB-UniRule"/>
</dbReference>
<dbReference type="AlphaFoldDB" id="A0A9P6FY49"/>
<reference evidence="8" key="1">
    <citation type="journal article" date="2020" name="Fungal Divers.">
        <title>Resolving the Mortierellaceae phylogeny through synthesis of multi-gene phylogenetics and phylogenomics.</title>
        <authorList>
            <person name="Vandepol N."/>
            <person name="Liber J."/>
            <person name="Desiro A."/>
            <person name="Na H."/>
            <person name="Kennedy M."/>
            <person name="Barry K."/>
            <person name="Grigoriev I.V."/>
            <person name="Miller A.N."/>
            <person name="O'Donnell K."/>
            <person name="Stajich J.E."/>
            <person name="Bonito G."/>
        </authorList>
    </citation>
    <scope>NUCLEOTIDE SEQUENCE</scope>
    <source>
        <strain evidence="8">KOD1015</strain>
    </source>
</reference>
<dbReference type="GO" id="GO:0016226">
    <property type="term" value="P:iron-sulfur cluster assembly"/>
    <property type="evidence" value="ECO:0007669"/>
    <property type="project" value="UniProtKB-UniRule"/>
</dbReference>
<gene>
    <name evidence="8" type="ORF">BGW38_010686</name>
</gene>
<evidence type="ECO:0000256" key="3">
    <source>
        <dbReference type="ARBA" id="ARBA00022737"/>
    </source>
</evidence>
<evidence type="ECO:0000313" key="8">
    <source>
        <dbReference type="EMBL" id="KAF9582846.1"/>
    </source>
</evidence>
<dbReference type="GO" id="GO:0006281">
    <property type="term" value="P:DNA repair"/>
    <property type="evidence" value="ECO:0007669"/>
    <property type="project" value="UniProtKB-UniRule"/>
</dbReference>
<comment type="caution">
    <text evidence="8">The sequence shown here is derived from an EMBL/GenBank/DDBJ whole genome shotgun (WGS) entry which is preliminary data.</text>
</comment>
<keyword evidence="3" id="KW-0677">Repeat</keyword>